<proteinExistence type="predicted"/>
<reference evidence="2 3" key="1">
    <citation type="journal article" date="2013" name="BMC Genomics">
        <title>Reconstruction of the lipid metabolism for the microalga Monoraphidium neglectum from its genome sequence reveals characteristics suitable for biofuel production.</title>
        <authorList>
            <person name="Bogen C."/>
            <person name="Al-Dilaimi A."/>
            <person name="Albersmeier A."/>
            <person name="Wichmann J."/>
            <person name="Grundmann M."/>
            <person name="Rupp O."/>
            <person name="Lauersen K.J."/>
            <person name="Blifernez-Klassen O."/>
            <person name="Kalinowski J."/>
            <person name="Goesmann A."/>
            <person name="Mussgnug J.H."/>
            <person name="Kruse O."/>
        </authorList>
    </citation>
    <scope>NUCLEOTIDE SEQUENCE [LARGE SCALE GENOMIC DNA]</scope>
    <source>
        <strain evidence="2 3">SAG 48.87</strain>
    </source>
</reference>
<dbReference type="RefSeq" id="XP_013895591.1">
    <property type="nucleotide sequence ID" value="XM_014040137.1"/>
</dbReference>
<evidence type="ECO:0000313" key="3">
    <source>
        <dbReference type="Proteomes" id="UP000054498"/>
    </source>
</evidence>
<dbReference type="GeneID" id="25728648"/>
<dbReference type="OrthoDB" id="10684532at2759"/>
<dbReference type="EMBL" id="KK102939">
    <property type="protein sequence ID" value="KIY96571.1"/>
    <property type="molecule type" value="Genomic_DNA"/>
</dbReference>
<keyword evidence="3" id="KW-1185">Reference proteome</keyword>
<dbReference type="KEGG" id="mng:MNEG_11390"/>
<evidence type="ECO:0000256" key="1">
    <source>
        <dbReference type="SAM" id="MobiDB-lite"/>
    </source>
</evidence>
<sequence length="480" mass="48899">MGQDRGIGGGGGSMDAADSMGRAEGVPRELAALVRQLLTLARRQLPSMQLRHVVAVMWALKRLRAPDAAAAAALLRRYLELLPLATPGEAGAGLLVATELGAFRGRAAAAAAGGGGGRGSGGTAAALAPRPDEGSSLMSMYVKSVGSQLLVTAALGRDGGRQLALALHALQRWTGRAARPRGSFLRAWARAAAPRLGDWAPRDVAMGAAALGHWREWSPAAEAWVGAAMAAALEPGHMAAMKGADAAGLLAGFAGMQWGAEAAAAASAARGAPGPAVGAEGRRAQDVGIGAVVVKGDLGARWWAAHQASTLVLLPSLTLQEISLLLTSSARLRLTPDPEWVESLGRRGLDLARGAAARPRTHGAACLLLVALARAAGRLPPDAATDARRALAPGVAAVAGALAPHLAGDSGPLDLVQIASALSKLGVRPGPAFVAAHTRGVERVSHALTGQMWRQVRDAYAALRLAPSEAMVRSFIVHLG</sequence>
<organism evidence="2 3">
    <name type="scientific">Monoraphidium neglectum</name>
    <dbReference type="NCBI Taxonomy" id="145388"/>
    <lineage>
        <taxon>Eukaryota</taxon>
        <taxon>Viridiplantae</taxon>
        <taxon>Chlorophyta</taxon>
        <taxon>core chlorophytes</taxon>
        <taxon>Chlorophyceae</taxon>
        <taxon>CS clade</taxon>
        <taxon>Sphaeropleales</taxon>
        <taxon>Selenastraceae</taxon>
        <taxon>Monoraphidium</taxon>
    </lineage>
</organism>
<gene>
    <name evidence="2" type="ORF">MNEG_11390</name>
</gene>
<dbReference type="AlphaFoldDB" id="A0A0D2M5R5"/>
<protein>
    <submittedName>
        <fullName evidence="2">Uncharacterized protein</fullName>
    </submittedName>
</protein>
<dbReference type="Proteomes" id="UP000054498">
    <property type="component" value="Unassembled WGS sequence"/>
</dbReference>
<feature type="region of interest" description="Disordered" evidence="1">
    <location>
        <begin position="1"/>
        <end position="21"/>
    </location>
</feature>
<dbReference type="STRING" id="145388.A0A0D2M5R5"/>
<evidence type="ECO:0000313" key="2">
    <source>
        <dbReference type="EMBL" id="KIY96571.1"/>
    </source>
</evidence>
<accession>A0A0D2M5R5</accession>
<name>A0A0D2M5R5_9CHLO</name>
<feature type="compositionally biased region" description="Gly residues" evidence="1">
    <location>
        <begin position="1"/>
        <end position="13"/>
    </location>
</feature>